<protein>
    <recommendedName>
        <fullName evidence="1">Reverse transcriptase Ty1/copia-type domain-containing protein</fullName>
    </recommendedName>
</protein>
<dbReference type="InterPro" id="IPR043502">
    <property type="entry name" value="DNA/RNA_pol_sf"/>
</dbReference>
<organism evidence="2 3">
    <name type="scientific">Cuscuta epithymum</name>
    <dbReference type="NCBI Taxonomy" id="186058"/>
    <lineage>
        <taxon>Eukaryota</taxon>
        <taxon>Viridiplantae</taxon>
        <taxon>Streptophyta</taxon>
        <taxon>Embryophyta</taxon>
        <taxon>Tracheophyta</taxon>
        <taxon>Spermatophyta</taxon>
        <taxon>Magnoliopsida</taxon>
        <taxon>eudicotyledons</taxon>
        <taxon>Gunneridae</taxon>
        <taxon>Pentapetalae</taxon>
        <taxon>asterids</taxon>
        <taxon>lamiids</taxon>
        <taxon>Solanales</taxon>
        <taxon>Convolvulaceae</taxon>
        <taxon>Cuscuteae</taxon>
        <taxon>Cuscuta</taxon>
        <taxon>Cuscuta subgen. Cuscuta</taxon>
    </lineage>
</organism>
<reference evidence="2" key="1">
    <citation type="submission" date="2022-07" db="EMBL/GenBank/DDBJ databases">
        <authorList>
            <person name="Macas J."/>
            <person name="Novak P."/>
            <person name="Neumann P."/>
        </authorList>
    </citation>
    <scope>NUCLEOTIDE SEQUENCE</scope>
</reference>
<proteinExistence type="predicted"/>
<dbReference type="PANTHER" id="PTHR43383:SF2">
    <property type="entry name" value="AMIDOHYDROLASE 2 FAMILY PROTEIN"/>
    <property type="match status" value="1"/>
</dbReference>
<keyword evidence="3" id="KW-1185">Reference proteome</keyword>
<dbReference type="Proteomes" id="UP001152523">
    <property type="component" value="Unassembled WGS sequence"/>
</dbReference>
<dbReference type="AlphaFoldDB" id="A0AAV0D5E4"/>
<dbReference type="InterPro" id="IPR013103">
    <property type="entry name" value="RVT_2"/>
</dbReference>
<name>A0AAV0D5E4_9ASTE</name>
<sequence length="372" mass="42001">MVTKFEEVSEHAGVPTWHQDYDVQLNTVKINSPPVAPPAPTADSGNPYSLSHYIKYDQFLVPHRAFLAAITLTKEPNNFGEAVRDPQWREAMSREIQALERTSTWEIRDLPPGKKAIYCKWVYKIKYKSDGSVERYKARLVVCGNRQVEGIDYGETFAPVAKMVTVRTILAVAASCHWELHQMDVDNAFLHGDLREEVYMHLPPGYSSSSPGKVCRLLRSLYGLRQAPRCWFSKLTTSLRSYGFAQSHADYSLFTKRDGSRILCVLIYVDDLLITGNDRTMITEFKTYLASTFPVKDLGIMKYLFGIEVAINSTGIFLCQRKYVLDILTETGLSGCKPVTFPMVQNHRLQSDSGPIFLTQNATGGSLESLFI</sequence>
<dbReference type="SUPFAM" id="SSF56672">
    <property type="entry name" value="DNA/RNA polymerases"/>
    <property type="match status" value="1"/>
</dbReference>
<feature type="domain" description="Reverse transcriptase Ty1/copia-type" evidence="1">
    <location>
        <begin position="103"/>
        <end position="344"/>
    </location>
</feature>
<evidence type="ECO:0000259" key="1">
    <source>
        <dbReference type="Pfam" id="PF07727"/>
    </source>
</evidence>
<dbReference type="EMBL" id="CAMAPF010000075">
    <property type="protein sequence ID" value="CAH9093346.1"/>
    <property type="molecule type" value="Genomic_DNA"/>
</dbReference>
<gene>
    <name evidence="2" type="ORF">CEPIT_LOCUS12460</name>
</gene>
<evidence type="ECO:0000313" key="3">
    <source>
        <dbReference type="Proteomes" id="UP001152523"/>
    </source>
</evidence>
<accession>A0AAV0D5E4</accession>
<comment type="caution">
    <text evidence="2">The sequence shown here is derived from an EMBL/GenBank/DDBJ whole genome shotgun (WGS) entry which is preliminary data.</text>
</comment>
<dbReference type="PANTHER" id="PTHR43383">
    <property type="entry name" value="NODULIN 6"/>
    <property type="match status" value="1"/>
</dbReference>
<dbReference type="Pfam" id="PF07727">
    <property type="entry name" value="RVT_2"/>
    <property type="match status" value="1"/>
</dbReference>
<evidence type="ECO:0000313" key="2">
    <source>
        <dbReference type="EMBL" id="CAH9093346.1"/>
    </source>
</evidence>